<dbReference type="RefSeq" id="WP_210594978.1">
    <property type="nucleotide sequence ID" value="NZ_JAGKSQ010000001.1"/>
</dbReference>
<sequence length="350" mass="40429">MSDCQSCSQFPELQTSGYVLFYCKEERLRTKLKTSGLNFIEEGSIFKLRYATYEELDILLDHLGRNITLFEQEQVFCSYISNELVNDRFPNMVAFPKFYQRLTNREYVTIINQRLFTQHMQPIFNLRENRAYGYEFLLRPVSEQHAFFPGELFAFSQKAGLQSNLDSQARIASIEVSSKLLSKGIKRFINFLPSSIYDPTHCLKSTFKVVESHDVDPNDLVFEVVETEKIDDINHLKKIFQTYQAAGMKVALDDLGSGYSTLEVLKELKPNFAKIDRELIDHCDQSSEKQQRIREIVEVADAFGMTLLAEGIERKEEVDFCKDINIPLVQGYYFGKPDAKPLAEHSLLVN</sequence>
<dbReference type="EMBL" id="JAGKSQ010000001">
    <property type="protein sequence ID" value="MBP3949595.1"/>
    <property type="molecule type" value="Genomic_DNA"/>
</dbReference>
<evidence type="ECO:0000313" key="3">
    <source>
        <dbReference type="Proteomes" id="UP000678228"/>
    </source>
</evidence>
<dbReference type="GO" id="GO:0071111">
    <property type="term" value="F:cyclic-guanylate-specific phosphodiesterase activity"/>
    <property type="evidence" value="ECO:0007669"/>
    <property type="project" value="InterPro"/>
</dbReference>
<dbReference type="PANTHER" id="PTHR33121">
    <property type="entry name" value="CYCLIC DI-GMP PHOSPHODIESTERASE PDEF"/>
    <property type="match status" value="1"/>
</dbReference>
<dbReference type="Gene3D" id="3.20.20.450">
    <property type="entry name" value="EAL domain"/>
    <property type="match status" value="1"/>
</dbReference>
<feature type="domain" description="EAL" evidence="1">
    <location>
        <begin position="100"/>
        <end position="350"/>
    </location>
</feature>
<comment type="caution">
    <text evidence="2">The sequence shown here is derived from an EMBL/GenBank/DDBJ whole genome shotgun (WGS) entry which is preliminary data.</text>
</comment>
<reference evidence="2" key="1">
    <citation type="submission" date="2021-03" db="EMBL/GenBank/DDBJ databases">
        <title>Bacillus suaedae sp. nov., isolated from Suaeda aralocaspica.</title>
        <authorList>
            <person name="Lei R.F.R."/>
        </authorList>
    </citation>
    <scope>NUCLEOTIDE SEQUENCE</scope>
    <source>
        <strain evidence="2">YZJH907-2</strain>
    </source>
</reference>
<dbReference type="CDD" id="cd01948">
    <property type="entry name" value="EAL"/>
    <property type="match status" value="1"/>
</dbReference>
<protein>
    <submittedName>
        <fullName evidence="2">EAL domain-containing protein</fullName>
    </submittedName>
</protein>
<dbReference type="PROSITE" id="PS50883">
    <property type="entry name" value="EAL"/>
    <property type="match status" value="1"/>
</dbReference>
<dbReference type="SUPFAM" id="SSF141868">
    <property type="entry name" value="EAL domain-like"/>
    <property type="match status" value="1"/>
</dbReference>
<dbReference type="Proteomes" id="UP000678228">
    <property type="component" value="Unassembled WGS sequence"/>
</dbReference>
<proteinExistence type="predicted"/>
<dbReference type="InterPro" id="IPR001633">
    <property type="entry name" value="EAL_dom"/>
</dbReference>
<keyword evidence="3" id="KW-1185">Reference proteome</keyword>
<dbReference type="Pfam" id="PF00563">
    <property type="entry name" value="EAL"/>
    <property type="match status" value="1"/>
</dbReference>
<dbReference type="InterPro" id="IPR035919">
    <property type="entry name" value="EAL_sf"/>
</dbReference>
<evidence type="ECO:0000313" key="2">
    <source>
        <dbReference type="EMBL" id="MBP3949595.1"/>
    </source>
</evidence>
<dbReference type="SMART" id="SM00052">
    <property type="entry name" value="EAL"/>
    <property type="match status" value="1"/>
</dbReference>
<evidence type="ECO:0000259" key="1">
    <source>
        <dbReference type="PROSITE" id="PS50883"/>
    </source>
</evidence>
<organism evidence="2 3">
    <name type="scientific">Halalkalibacter suaedae</name>
    <dbReference type="NCBI Taxonomy" id="2822140"/>
    <lineage>
        <taxon>Bacteria</taxon>
        <taxon>Bacillati</taxon>
        <taxon>Bacillota</taxon>
        <taxon>Bacilli</taxon>
        <taxon>Bacillales</taxon>
        <taxon>Bacillaceae</taxon>
        <taxon>Halalkalibacter</taxon>
    </lineage>
</organism>
<gene>
    <name evidence="2" type="ORF">J7W16_00520</name>
</gene>
<name>A0A940WNE7_9BACI</name>
<dbReference type="InterPro" id="IPR050706">
    <property type="entry name" value="Cyclic-di-GMP_PDE-like"/>
</dbReference>
<accession>A0A940WNE7</accession>
<dbReference type="PANTHER" id="PTHR33121:SF15">
    <property type="entry name" value="BLUE LIGHT- AND TEMPERATURE-REGULATED ANTIREPRESSOR BLUF"/>
    <property type="match status" value="1"/>
</dbReference>
<dbReference type="AlphaFoldDB" id="A0A940WNE7"/>